<comment type="similarity">
    <text evidence="3">Belongs to the ARTD/PARP family.</text>
</comment>
<organism evidence="8 9">
    <name type="scientific">Symbiodinium natans</name>
    <dbReference type="NCBI Taxonomy" id="878477"/>
    <lineage>
        <taxon>Eukaryota</taxon>
        <taxon>Sar</taxon>
        <taxon>Alveolata</taxon>
        <taxon>Dinophyceae</taxon>
        <taxon>Suessiales</taxon>
        <taxon>Symbiodiniaceae</taxon>
        <taxon>Symbiodinium</taxon>
    </lineage>
</organism>
<dbReference type="InterPro" id="IPR037197">
    <property type="entry name" value="WWE_dom_sf"/>
</dbReference>
<evidence type="ECO:0000313" key="8">
    <source>
        <dbReference type="EMBL" id="CAE7450889.1"/>
    </source>
</evidence>
<dbReference type="InterPro" id="IPR012317">
    <property type="entry name" value="Poly(ADP-ribose)pol_cat_dom"/>
</dbReference>
<name>A0A812RRG4_9DINO</name>
<evidence type="ECO:0000259" key="7">
    <source>
        <dbReference type="PROSITE" id="PS51059"/>
    </source>
</evidence>
<evidence type="ECO:0000256" key="1">
    <source>
        <dbReference type="ARBA" id="ARBA00004123"/>
    </source>
</evidence>
<dbReference type="PROSITE" id="PS51059">
    <property type="entry name" value="PARP_CATALYTIC"/>
    <property type="match status" value="1"/>
</dbReference>
<accession>A0A812RRG4</accession>
<dbReference type="GO" id="GO:0003950">
    <property type="term" value="F:NAD+ poly-ADP-ribosyltransferase activity"/>
    <property type="evidence" value="ECO:0007669"/>
    <property type="project" value="UniProtKB-UniRule"/>
</dbReference>
<sequence length="430" mass="49103">MVKDQRRKFVSVRWYEDERAKRNGLERDLAQMRMGHESALKKLTKELRAAQTDVAREREAREVAEVQLLSERDRRQACEEQVSELQGRLNLLTKSQSLRHRACWQYCMNGCWHAFTPEGDEQMHEAYLAFLDDTQNRSRSRILAGGVERIVDFDRMLQINPSTNRSRDIRICAGVPQNWASAPSALLTQSVQVHTFQVKVTDPRILDSVGEILRSTSHNASCACMQTARVITVHRIEHFQLWHRYKARLTAVREDQARYSVQRTRAELLCDPGVHEQVLSDAQQTFSCGETLAEDVDEKILLHGTSHDKAVSILQEGFDHRCGLNGMYGDGTYFTSAACKAHQYAMEECGERTLLLCRVVLGDAFHTTRILRGQRRPPKRTGADGTYSSVIVNPGTVEGHHNPQAQQIHQEFVIFHGEQAYPAFVVRYTL</sequence>
<keyword evidence="4" id="KW-0328">Glycosyltransferase</keyword>
<comment type="subcellular location">
    <subcellularLocation>
        <location evidence="1">Nucleus</location>
    </subcellularLocation>
</comment>
<evidence type="ECO:0000259" key="6">
    <source>
        <dbReference type="PROSITE" id="PS50918"/>
    </source>
</evidence>
<dbReference type="PROSITE" id="PS50918">
    <property type="entry name" value="WWE"/>
    <property type="match status" value="1"/>
</dbReference>
<evidence type="ECO:0000256" key="3">
    <source>
        <dbReference type="ARBA" id="ARBA00024347"/>
    </source>
</evidence>
<keyword evidence="4" id="KW-0520">NAD</keyword>
<feature type="coiled-coil region" evidence="5">
    <location>
        <begin position="33"/>
        <end position="95"/>
    </location>
</feature>
<dbReference type="SUPFAM" id="SSF56399">
    <property type="entry name" value="ADP-ribosylation"/>
    <property type="match status" value="1"/>
</dbReference>
<dbReference type="EC" id="2.4.2.-" evidence="4"/>
<dbReference type="Pfam" id="PF00644">
    <property type="entry name" value="PARP"/>
    <property type="match status" value="1"/>
</dbReference>
<feature type="domain" description="PARP catalytic" evidence="7">
    <location>
        <begin position="194"/>
        <end position="430"/>
    </location>
</feature>
<evidence type="ECO:0000313" key="9">
    <source>
        <dbReference type="Proteomes" id="UP000604046"/>
    </source>
</evidence>
<dbReference type="GO" id="GO:1990404">
    <property type="term" value="F:NAD+-protein mono-ADP-ribosyltransferase activity"/>
    <property type="evidence" value="ECO:0007669"/>
    <property type="project" value="TreeGrafter"/>
</dbReference>
<proteinExistence type="inferred from homology"/>
<feature type="domain" description="WWE" evidence="6">
    <location>
        <begin position="90"/>
        <end position="171"/>
    </location>
</feature>
<dbReference type="InterPro" id="IPR051712">
    <property type="entry name" value="ARTD-AVP"/>
</dbReference>
<gene>
    <name evidence="8" type="primary">Parp12</name>
    <name evidence="8" type="ORF">SNAT2548_LOCUS24674</name>
</gene>
<dbReference type="PANTHER" id="PTHR45740">
    <property type="entry name" value="POLY [ADP-RIBOSE] POLYMERASE"/>
    <property type="match status" value="1"/>
</dbReference>
<evidence type="ECO:0000256" key="5">
    <source>
        <dbReference type="SAM" id="Coils"/>
    </source>
</evidence>
<dbReference type="EMBL" id="CAJNDS010002365">
    <property type="protein sequence ID" value="CAE7450889.1"/>
    <property type="molecule type" value="Genomic_DNA"/>
</dbReference>
<dbReference type="PANTHER" id="PTHR45740:SF2">
    <property type="entry name" value="POLY [ADP-RIBOSE] POLYMERASE"/>
    <property type="match status" value="1"/>
</dbReference>
<keyword evidence="5" id="KW-0175">Coiled coil</keyword>
<dbReference type="Gene3D" id="3.30.720.50">
    <property type="match status" value="1"/>
</dbReference>
<dbReference type="AlphaFoldDB" id="A0A812RRG4"/>
<comment type="caution">
    <text evidence="8">The sequence shown here is derived from an EMBL/GenBank/DDBJ whole genome shotgun (WGS) entry which is preliminary data.</text>
</comment>
<protein>
    <recommendedName>
        <fullName evidence="4">Poly [ADP-ribose] polymerase</fullName>
        <shortName evidence="4">PARP</shortName>
        <ecNumber evidence="4">2.4.2.-</ecNumber>
    </recommendedName>
</protein>
<dbReference type="InterPro" id="IPR004170">
    <property type="entry name" value="WWE_dom"/>
</dbReference>
<dbReference type="SUPFAM" id="SSF117839">
    <property type="entry name" value="WWE domain"/>
    <property type="match status" value="1"/>
</dbReference>
<dbReference type="Gene3D" id="3.90.228.10">
    <property type="match status" value="1"/>
</dbReference>
<keyword evidence="4" id="KW-0808">Transferase</keyword>
<dbReference type="OrthoDB" id="6133115at2759"/>
<evidence type="ECO:0000256" key="2">
    <source>
        <dbReference type="ARBA" id="ARBA00023242"/>
    </source>
</evidence>
<dbReference type="Proteomes" id="UP000604046">
    <property type="component" value="Unassembled WGS sequence"/>
</dbReference>
<dbReference type="GO" id="GO:0005634">
    <property type="term" value="C:nucleus"/>
    <property type="evidence" value="ECO:0007669"/>
    <property type="project" value="UniProtKB-SubCell"/>
</dbReference>
<reference evidence="8" key="1">
    <citation type="submission" date="2021-02" db="EMBL/GenBank/DDBJ databases">
        <authorList>
            <person name="Dougan E. K."/>
            <person name="Rhodes N."/>
            <person name="Thang M."/>
            <person name="Chan C."/>
        </authorList>
    </citation>
    <scope>NUCLEOTIDE SEQUENCE</scope>
</reference>
<keyword evidence="2" id="KW-0539">Nucleus</keyword>
<keyword evidence="9" id="KW-1185">Reference proteome</keyword>
<evidence type="ECO:0000256" key="4">
    <source>
        <dbReference type="RuleBase" id="RU362114"/>
    </source>
</evidence>
<dbReference type="Pfam" id="PF02825">
    <property type="entry name" value="WWE"/>
    <property type="match status" value="1"/>
</dbReference>